<dbReference type="InterPro" id="IPR002119">
    <property type="entry name" value="Histone_H2A"/>
</dbReference>
<dbReference type="EMBL" id="UZAF01019328">
    <property type="protein sequence ID" value="VDO59214.1"/>
    <property type="molecule type" value="Genomic_DNA"/>
</dbReference>
<reference evidence="3" key="1">
    <citation type="submission" date="2017-02" db="UniProtKB">
        <authorList>
            <consortium name="WormBaseParasite"/>
        </authorList>
    </citation>
    <scope>IDENTIFICATION</scope>
</reference>
<dbReference type="WBParaSite" id="HPLM_0001624601-mRNA-1">
    <property type="protein sequence ID" value="HPLM_0001624601-mRNA-1"/>
    <property type="gene ID" value="HPLM_0001624601"/>
</dbReference>
<dbReference type="InterPro" id="IPR009072">
    <property type="entry name" value="Histone-fold"/>
</dbReference>
<organism evidence="3">
    <name type="scientific">Haemonchus placei</name>
    <name type="common">Barber's pole worm</name>
    <dbReference type="NCBI Taxonomy" id="6290"/>
    <lineage>
        <taxon>Eukaryota</taxon>
        <taxon>Metazoa</taxon>
        <taxon>Ecdysozoa</taxon>
        <taxon>Nematoda</taxon>
        <taxon>Chromadorea</taxon>
        <taxon>Rhabditida</taxon>
        <taxon>Rhabditina</taxon>
        <taxon>Rhabditomorpha</taxon>
        <taxon>Strongyloidea</taxon>
        <taxon>Trichostrongylidae</taxon>
        <taxon>Haemonchus</taxon>
    </lineage>
</organism>
<dbReference type="Proteomes" id="UP000268014">
    <property type="component" value="Unassembled WGS sequence"/>
</dbReference>
<dbReference type="Gene3D" id="1.10.20.10">
    <property type="entry name" value="Histone, subunit A"/>
    <property type="match status" value="1"/>
</dbReference>
<name>A0A0N4WWU8_HAEPC</name>
<evidence type="ECO:0000313" key="3">
    <source>
        <dbReference type="WBParaSite" id="HPLM_0001624601-mRNA-1"/>
    </source>
</evidence>
<dbReference type="GO" id="GO:0030527">
    <property type="term" value="F:structural constituent of chromatin"/>
    <property type="evidence" value="ECO:0007669"/>
    <property type="project" value="InterPro"/>
</dbReference>
<evidence type="ECO:0000313" key="1">
    <source>
        <dbReference type="EMBL" id="VDO59214.1"/>
    </source>
</evidence>
<accession>A0A0N4WWU8</accession>
<dbReference type="PANTHER" id="PTHR23430">
    <property type="entry name" value="HISTONE H2A"/>
    <property type="match status" value="1"/>
</dbReference>
<dbReference type="CDD" id="cd00074">
    <property type="entry name" value="HFD_H2A"/>
    <property type="match status" value="1"/>
</dbReference>
<protein>
    <submittedName>
        <fullName evidence="3">Histone H2A</fullName>
    </submittedName>
</protein>
<dbReference type="STRING" id="6290.A0A0N4WWU8"/>
<dbReference type="SMART" id="SM00414">
    <property type="entry name" value="H2A"/>
    <property type="match status" value="1"/>
</dbReference>
<dbReference type="GO" id="GO:0000786">
    <property type="term" value="C:nucleosome"/>
    <property type="evidence" value="ECO:0007669"/>
    <property type="project" value="InterPro"/>
</dbReference>
<keyword evidence="2" id="KW-1185">Reference proteome</keyword>
<dbReference type="SUPFAM" id="SSF47113">
    <property type="entry name" value="Histone-fold"/>
    <property type="match status" value="1"/>
</dbReference>
<dbReference type="OrthoDB" id="9419637at2759"/>
<dbReference type="GO" id="GO:0003677">
    <property type="term" value="F:DNA binding"/>
    <property type="evidence" value="ECO:0007669"/>
    <property type="project" value="InterPro"/>
</dbReference>
<dbReference type="AlphaFoldDB" id="A0A0N4WWU8"/>
<sequence length="130" mass="15141">MWITTTAADRSRNAENPDDVNRVLEKHKPRERLSKKLHLVFPKQKFYRSLRRLTRLRVADDSSVSITAIVKYLVEEILCLSYEAMRRERRKRLTPRYIGMGIRVDDELGKLFKGILIPSAGQFGAFYLGS</sequence>
<proteinExistence type="predicted"/>
<dbReference type="GO" id="GO:0046982">
    <property type="term" value="F:protein heterodimerization activity"/>
    <property type="evidence" value="ECO:0007669"/>
    <property type="project" value="InterPro"/>
</dbReference>
<reference evidence="1 2" key="2">
    <citation type="submission" date="2018-11" db="EMBL/GenBank/DDBJ databases">
        <authorList>
            <consortium name="Pathogen Informatics"/>
        </authorList>
    </citation>
    <scope>NUCLEOTIDE SEQUENCE [LARGE SCALE GENOMIC DNA]</scope>
    <source>
        <strain evidence="1 2">MHpl1</strain>
    </source>
</reference>
<gene>
    <name evidence="1" type="ORF">HPLM_LOCUS16233</name>
</gene>
<evidence type="ECO:0000313" key="2">
    <source>
        <dbReference type="Proteomes" id="UP000268014"/>
    </source>
</evidence>